<sequence length="423" mass="46115">MSEPSQLGAQQPPPHALSLALLHPLSYLLLFYGYSARLRLVQLVSTRSTPPTMTIIRDTAPSNDSFTDHAKLFDSDDDNEHEAPIPLAVPLHAREIPPPSSTATADGDRLMITPPPKPPRGRSPVRQPTASSSSTSMVTAPMAPPPLPPRPAALTTFLPAAGPPSPGPLSAPLPTRSPVQGGLSLNDVRLVIRLMQAEGNVKQARALAQTLPVDPEDPNRSIDPEVDLFLGYRAVPYGSTGIDTYDFYEELGAGYYFYSTRDIAWDIGRRTDWTNFEVVRAYIKPPYRRGYEQREKIRVYPGAPQSQSSAVRRSNSFSLSRIMGALREEPKYHIASILQSSFNQEILIADAPTGHGMQIKLGLGLGAQIVRLNDEYNLDESGAPEGGWPIAVYEHTRTHGRLRTLVQRAASNASMSPGSSINA</sequence>
<dbReference type="Proteomes" id="UP000278143">
    <property type="component" value="Unassembled WGS sequence"/>
</dbReference>
<dbReference type="OrthoDB" id="5586942at2759"/>
<evidence type="ECO:0000256" key="1">
    <source>
        <dbReference type="SAM" id="MobiDB-lite"/>
    </source>
</evidence>
<proteinExistence type="predicted"/>
<gene>
    <name evidence="2" type="ORF">SYNPS1DRAFT_31321</name>
</gene>
<feature type="region of interest" description="Disordered" evidence="1">
    <location>
        <begin position="54"/>
        <end position="169"/>
    </location>
</feature>
<evidence type="ECO:0000313" key="2">
    <source>
        <dbReference type="EMBL" id="RKP22987.1"/>
    </source>
</evidence>
<accession>A0A4P9YSX9</accession>
<feature type="compositionally biased region" description="Low complexity" evidence="1">
    <location>
        <begin position="122"/>
        <end position="141"/>
    </location>
</feature>
<dbReference type="AlphaFoldDB" id="A0A4P9YSX9"/>
<dbReference type="EMBL" id="KZ991418">
    <property type="protein sequence ID" value="RKP22987.1"/>
    <property type="molecule type" value="Genomic_DNA"/>
</dbReference>
<organism evidence="2 3">
    <name type="scientific">Syncephalis pseudoplumigaleata</name>
    <dbReference type="NCBI Taxonomy" id="1712513"/>
    <lineage>
        <taxon>Eukaryota</taxon>
        <taxon>Fungi</taxon>
        <taxon>Fungi incertae sedis</taxon>
        <taxon>Zoopagomycota</taxon>
        <taxon>Zoopagomycotina</taxon>
        <taxon>Zoopagomycetes</taxon>
        <taxon>Zoopagales</taxon>
        <taxon>Piptocephalidaceae</taxon>
        <taxon>Syncephalis</taxon>
    </lineage>
</organism>
<feature type="compositionally biased region" description="Pro residues" evidence="1">
    <location>
        <begin position="142"/>
        <end position="151"/>
    </location>
</feature>
<name>A0A4P9YSX9_9FUNG</name>
<evidence type="ECO:0000313" key="3">
    <source>
        <dbReference type="Proteomes" id="UP000278143"/>
    </source>
</evidence>
<protein>
    <submittedName>
        <fullName evidence="2">Uncharacterized protein</fullName>
    </submittedName>
</protein>
<keyword evidence="3" id="KW-1185">Reference proteome</keyword>
<reference evidence="3" key="1">
    <citation type="journal article" date="2018" name="Nat. Microbiol.">
        <title>Leveraging single-cell genomics to expand the fungal tree of life.</title>
        <authorList>
            <person name="Ahrendt S.R."/>
            <person name="Quandt C.A."/>
            <person name="Ciobanu D."/>
            <person name="Clum A."/>
            <person name="Salamov A."/>
            <person name="Andreopoulos B."/>
            <person name="Cheng J.F."/>
            <person name="Woyke T."/>
            <person name="Pelin A."/>
            <person name="Henrissat B."/>
            <person name="Reynolds N.K."/>
            <person name="Benny G.L."/>
            <person name="Smith M.E."/>
            <person name="James T.Y."/>
            <person name="Grigoriev I.V."/>
        </authorList>
    </citation>
    <scope>NUCLEOTIDE SEQUENCE [LARGE SCALE GENOMIC DNA]</scope>
    <source>
        <strain evidence="3">Benny S71-1</strain>
    </source>
</reference>